<evidence type="ECO:0000313" key="2">
    <source>
        <dbReference type="Proteomes" id="UP000187651"/>
    </source>
</evidence>
<name>A0A1G9UEW9_9FIRM</name>
<evidence type="ECO:0008006" key="3">
    <source>
        <dbReference type="Google" id="ProtNLM"/>
    </source>
</evidence>
<reference evidence="2" key="1">
    <citation type="submission" date="2016-10" db="EMBL/GenBank/DDBJ databases">
        <authorList>
            <person name="Varghese N."/>
            <person name="Submissions S."/>
        </authorList>
    </citation>
    <scope>NUCLEOTIDE SEQUENCE [LARGE SCALE GENOMIC DNA]</scope>
    <source>
        <strain evidence="2">M83</strain>
    </source>
</reference>
<dbReference type="RefSeq" id="WP_074520958.1">
    <property type="nucleotide sequence ID" value="NZ_FNHZ01000001.1"/>
</dbReference>
<dbReference type="AlphaFoldDB" id="A0A1G9UEW9"/>
<gene>
    <name evidence="1" type="ORF">SAMN05216544_0735</name>
</gene>
<evidence type="ECO:0000313" key="1">
    <source>
        <dbReference type="EMBL" id="SDM58438.1"/>
    </source>
</evidence>
<accession>A0A1G9UEW9</accession>
<proteinExistence type="predicted"/>
<dbReference type="OrthoDB" id="5241076at2"/>
<sequence length="691" mass="80013">MDEQLSLFDVVEGFSVINGEKDNNDEPNNQIKCYRTELKDVEYRTVEDLFAGFNTIKAITFSYDIGFIDSIMQQFDYGEIILGANFIVEKDDKLNNFMAEVYTNAYEAGKVIKSHKRLAEMLRDGDVEFHTPLYILDHRKIYLLKADDGRTRVITASANMSRSAWNNEHMEFYNYDDSLYCYEEYLHDFEVMWQDSQDIPYDVISAKKENDLIDGNPVLKEVKEKGRTIVLQQQEDVCEIDNVKYFIDHKKINSEYKAIIDGVNPKAKNGFIEIIPKTLEKIEHNYKKFLCKTMKVNNVSKPYPSLEFNYADKQATIDGNLLNLNPSEEEVKKDIDELLGMYENYNEFVGNSKKLKETHFKMMNAIFCSPFNAKLRCTAMLRGIKAATDSLPLFLLAASSEADSGKTFAVRAALKMMTGEDLNIMNKASCKKEDIKAAQLACKGIPFFIDELDNRFLSTIKDIIKFPSTCEENQLENQPMIIFASNDVIEPDTILRKRMVFLRFDGGLPSDIDLSATKGKGEGIIRRLGTGLYREYLRRMLDSVTEILEYMIHEKNIPDSYYPDLMEISSKTLLNILSDYGYDIPEYFKVLTWRDDYSPNANCISEDSIEDINQLYQHNRRAFTVEKEFVTIELGSDKGSQKRCENWKNTLPNELRPVYQKLRDCSKITLDRKELEKRLGYKLGSFPFFRR</sequence>
<protein>
    <recommendedName>
        <fullName evidence="3">PLD phosphodiesterase domain-containing protein</fullName>
    </recommendedName>
</protein>
<organism evidence="1 2">
    <name type="scientific">Lachnospira pectinoschiza</name>
    <dbReference type="NCBI Taxonomy" id="28052"/>
    <lineage>
        <taxon>Bacteria</taxon>
        <taxon>Bacillati</taxon>
        <taxon>Bacillota</taxon>
        <taxon>Clostridia</taxon>
        <taxon>Lachnospirales</taxon>
        <taxon>Lachnospiraceae</taxon>
        <taxon>Lachnospira</taxon>
    </lineage>
</organism>
<dbReference type="Proteomes" id="UP000187651">
    <property type="component" value="Unassembled WGS sequence"/>
</dbReference>
<dbReference type="EMBL" id="FNHZ01000001">
    <property type="protein sequence ID" value="SDM58438.1"/>
    <property type="molecule type" value="Genomic_DNA"/>
</dbReference>
<keyword evidence="2" id="KW-1185">Reference proteome</keyword>